<evidence type="ECO:0000313" key="2">
    <source>
        <dbReference type="Proteomes" id="UP000053176"/>
    </source>
</evidence>
<organism evidence="1 2">
    <name type="scientific">Rhizobium loti</name>
    <name type="common">Mesorhizobium loti</name>
    <dbReference type="NCBI Taxonomy" id="381"/>
    <lineage>
        <taxon>Bacteria</taxon>
        <taxon>Pseudomonadati</taxon>
        <taxon>Pseudomonadota</taxon>
        <taxon>Alphaproteobacteria</taxon>
        <taxon>Hyphomicrobiales</taxon>
        <taxon>Phyllobacteriaceae</taxon>
        <taxon>Mesorhizobium</taxon>
    </lineage>
</organism>
<dbReference type="EMBL" id="LPWA01000107">
    <property type="protein sequence ID" value="KUM26309.1"/>
    <property type="molecule type" value="Genomic_DNA"/>
</dbReference>
<protein>
    <submittedName>
        <fullName evidence="1">Uncharacterized protein</fullName>
    </submittedName>
</protein>
<dbReference type="Proteomes" id="UP000053176">
    <property type="component" value="Unassembled WGS sequence"/>
</dbReference>
<name>A0A101KT35_RHILI</name>
<accession>A0A101KT35</accession>
<evidence type="ECO:0000313" key="1">
    <source>
        <dbReference type="EMBL" id="KUM26309.1"/>
    </source>
</evidence>
<gene>
    <name evidence="1" type="ORF">AU467_22450</name>
</gene>
<comment type="caution">
    <text evidence="1">The sequence shown here is derived from an EMBL/GenBank/DDBJ whole genome shotgun (WGS) entry which is preliminary data.</text>
</comment>
<sequence>MNSFLHDGAWTSSGGSFRLAEQLGFDLGQEAESRLRAKGSLQYLEVGGGWVGMKTLAAQRPRDIAGLAMHFGPVVG</sequence>
<proteinExistence type="predicted"/>
<reference evidence="1 2" key="1">
    <citation type="submission" date="2015-12" db="EMBL/GenBank/DDBJ databases">
        <title>Draft genome sequence of Mesorhizobium sp. UFLA 01-765, a multitolerant efficient symbiont and plant-growth promoting strain isolated from Zn-mining soil using Leucaena leucocephala as a trap plant.</title>
        <authorList>
            <person name="Rangel W.M."/>
            <person name="Thijs S."/>
            <person name="Longatti S.M."/>
            <person name="Moreira F.M."/>
            <person name="Weyens N."/>
            <person name="Vangronsveld J."/>
            <person name="Van Hamme J.D."/>
            <person name="Bottos E.M."/>
            <person name="Rineau F."/>
        </authorList>
    </citation>
    <scope>NUCLEOTIDE SEQUENCE [LARGE SCALE GENOMIC DNA]</scope>
    <source>
        <strain evidence="1 2">UFLA 01-765</strain>
    </source>
</reference>
<dbReference type="AlphaFoldDB" id="A0A101KT35"/>